<sequence length="648" mass="76999">MRVIDRQILKELESNLKKELKKGDSYFIDYIVANYLKNGLKFHLLIMKSGFINAMSLQQILELISSILSKDNYDDQIIEDLVFIHYLMEKRNLYDAEIEQIYKGNKKGLSIEKLFGYIDHLKYGIDSYDELYGQKYPPEILNSHFEHVLDCMNEFIDVIRAYNIPQGEISNTYSKASEELCKRISKKGAIKSNLNTLMMELIRIKRIENYKHEEIIVDQVFNKSHNIHYWRKLEIYRDLNYQRQYNEIAEEKEIHLYKESGFIKELSKELLYMDESKDIDVYVEIEQYKVKQILQPLYGDLSNNFIYNKRSYNVEELLDVYKKILKLVLQQQLKFEDGQKNILLKYGAKGLLRRLGLANQEKDLLELFSFNIDDRRVPSHVVHSKPLIRVGQIYYIIPYFIENISVESCIDKILSTEVELITNNNDAKGYLFESQIKSYFEKLNINLYQIAKDDKYGIPEIDGLFVLDEYIFIFEAKATIKPANIMEAYNNLKGKVYEGYKQLELRTQVLLNIEQRDIIGKKIGINLNEKKVAPFLLMNHYFFNGYQELSFNFEELDSTHIPIIDFFTLKNSLEFKRLPFWEYHQRSDSYKYSEVTYTRADELYSYMLNQYNGLIAEEEPFYQITEEYIRALIAKPVSIYNNNKFNSF</sequence>
<protein>
    <recommendedName>
        <fullName evidence="3">NERD domain-containing protein</fullName>
    </recommendedName>
</protein>
<dbReference type="Proteomes" id="UP001652445">
    <property type="component" value="Unassembled WGS sequence"/>
</dbReference>
<organism evidence="1 2">
    <name type="scientific">Paenibacillus baimaensis</name>
    <dbReference type="NCBI Taxonomy" id="2982185"/>
    <lineage>
        <taxon>Bacteria</taxon>
        <taxon>Bacillati</taxon>
        <taxon>Bacillota</taxon>
        <taxon>Bacilli</taxon>
        <taxon>Bacillales</taxon>
        <taxon>Paenibacillaceae</taxon>
        <taxon>Paenibacillus</taxon>
    </lineage>
</organism>
<proteinExistence type="predicted"/>
<name>A0ABT2UCV9_9BACL</name>
<evidence type="ECO:0008006" key="3">
    <source>
        <dbReference type="Google" id="ProtNLM"/>
    </source>
</evidence>
<dbReference type="EMBL" id="JAOQIO010000023">
    <property type="protein sequence ID" value="MCU6792466.1"/>
    <property type="molecule type" value="Genomic_DNA"/>
</dbReference>
<gene>
    <name evidence="1" type="ORF">OB236_10030</name>
</gene>
<reference evidence="1 2" key="1">
    <citation type="submission" date="2022-09" db="EMBL/GenBank/DDBJ databases">
        <authorList>
            <person name="Han X.L."/>
            <person name="Wang Q."/>
            <person name="Lu T."/>
        </authorList>
    </citation>
    <scope>NUCLEOTIDE SEQUENCE [LARGE SCALE GENOMIC DNA]</scope>
    <source>
        <strain evidence="1 2">WQ 127069</strain>
    </source>
</reference>
<keyword evidence="2" id="KW-1185">Reference proteome</keyword>
<accession>A0ABT2UCV9</accession>
<evidence type="ECO:0000313" key="1">
    <source>
        <dbReference type="EMBL" id="MCU6792466.1"/>
    </source>
</evidence>
<dbReference type="RefSeq" id="WP_262683854.1">
    <property type="nucleotide sequence ID" value="NZ_JAOQIO010000023.1"/>
</dbReference>
<evidence type="ECO:0000313" key="2">
    <source>
        <dbReference type="Proteomes" id="UP001652445"/>
    </source>
</evidence>
<comment type="caution">
    <text evidence="1">The sequence shown here is derived from an EMBL/GenBank/DDBJ whole genome shotgun (WGS) entry which is preliminary data.</text>
</comment>